<reference evidence="2 3" key="1">
    <citation type="journal article" date="2018" name="Front. Microbiol.">
        <title>Prospects for Fungal Bioremediation of Acidic Radioactive Waste Sites: Characterization and Genome Sequence of Rhodotorula taiwanensis MD1149.</title>
        <authorList>
            <person name="Tkavc R."/>
            <person name="Matrosova V.Y."/>
            <person name="Grichenko O.E."/>
            <person name="Gostincar C."/>
            <person name="Volpe R.P."/>
            <person name="Klimenkova P."/>
            <person name="Gaidamakova E.K."/>
            <person name="Zhou C.E."/>
            <person name="Stewart B.J."/>
            <person name="Lyman M.G."/>
            <person name="Malfatti S.A."/>
            <person name="Rubinfeld B."/>
            <person name="Courtot M."/>
            <person name="Singh J."/>
            <person name="Dalgard C.L."/>
            <person name="Hamilton T."/>
            <person name="Frey K.G."/>
            <person name="Gunde-Cimerman N."/>
            <person name="Dugan L."/>
            <person name="Daly M.J."/>
        </authorList>
    </citation>
    <scope>NUCLEOTIDE SEQUENCE [LARGE SCALE GENOMIC DNA]</scope>
    <source>
        <strain evidence="2 3">MD1149</strain>
    </source>
</reference>
<organism evidence="2 3">
    <name type="scientific">Rhodotorula taiwanensis</name>
    <dbReference type="NCBI Taxonomy" id="741276"/>
    <lineage>
        <taxon>Eukaryota</taxon>
        <taxon>Fungi</taxon>
        <taxon>Dikarya</taxon>
        <taxon>Basidiomycota</taxon>
        <taxon>Pucciniomycotina</taxon>
        <taxon>Microbotryomycetes</taxon>
        <taxon>Sporidiobolales</taxon>
        <taxon>Sporidiobolaceae</taxon>
        <taxon>Rhodotorula</taxon>
    </lineage>
</organism>
<comment type="caution">
    <text evidence="2">The sequence shown here is derived from an EMBL/GenBank/DDBJ whole genome shotgun (WGS) entry which is preliminary data.</text>
</comment>
<feature type="transmembrane region" description="Helical" evidence="1">
    <location>
        <begin position="6"/>
        <end position="33"/>
    </location>
</feature>
<dbReference type="EMBL" id="PJQD01000072">
    <property type="protein sequence ID" value="POY71848.1"/>
    <property type="molecule type" value="Genomic_DNA"/>
</dbReference>
<sequence>MDIPVATLSILHITVGASALVAPSFTAAFFGLVPEPGSILVTRLFGSRDLALGLALYRAFRSTSSRPRPPVASPGVRVPRILSEAQKGALWIANLVNGIDVLSSLVCYFEGNIGVAGLLWGGPGAAFLLGLGLLGLRD</sequence>
<evidence type="ECO:0000313" key="2">
    <source>
        <dbReference type="EMBL" id="POY71848.1"/>
    </source>
</evidence>
<protein>
    <submittedName>
        <fullName evidence="2">Uncharacterized protein</fullName>
    </submittedName>
</protein>
<dbReference type="Proteomes" id="UP000237144">
    <property type="component" value="Unassembled WGS sequence"/>
</dbReference>
<keyword evidence="3" id="KW-1185">Reference proteome</keyword>
<dbReference type="AlphaFoldDB" id="A0A2S5B4Z7"/>
<dbReference type="OrthoDB" id="4160064at2759"/>
<keyword evidence="1" id="KW-1133">Transmembrane helix</keyword>
<accession>A0A2S5B4Z7</accession>
<evidence type="ECO:0000256" key="1">
    <source>
        <dbReference type="SAM" id="Phobius"/>
    </source>
</evidence>
<name>A0A2S5B4Z7_9BASI</name>
<evidence type="ECO:0000313" key="3">
    <source>
        <dbReference type="Proteomes" id="UP000237144"/>
    </source>
</evidence>
<keyword evidence="1" id="KW-0812">Transmembrane</keyword>
<feature type="transmembrane region" description="Helical" evidence="1">
    <location>
        <begin position="117"/>
        <end position="136"/>
    </location>
</feature>
<keyword evidence="1" id="KW-0472">Membrane</keyword>
<proteinExistence type="predicted"/>
<gene>
    <name evidence="2" type="ORF">BMF94_5209</name>
</gene>